<protein>
    <submittedName>
        <fullName evidence="2">Rcc1 and btb domain containing protein</fullName>
    </submittedName>
</protein>
<name>A0ABQ8XJB9_9EUKA</name>
<accession>A0ABQ8XJB9</accession>
<evidence type="ECO:0000313" key="2">
    <source>
        <dbReference type="EMBL" id="KAJ6232748.1"/>
    </source>
</evidence>
<dbReference type="Pfam" id="PF00415">
    <property type="entry name" value="RCC1"/>
    <property type="match status" value="2"/>
</dbReference>
<dbReference type="InterPro" id="IPR051553">
    <property type="entry name" value="Ran_GTPase-activating"/>
</dbReference>
<gene>
    <name evidence="2" type="ORF">M0813_04554</name>
</gene>
<dbReference type="PANTHER" id="PTHR45982">
    <property type="entry name" value="REGULATOR OF CHROMOSOME CONDENSATION"/>
    <property type="match status" value="1"/>
</dbReference>
<keyword evidence="3" id="KW-1185">Reference proteome</keyword>
<dbReference type="SUPFAM" id="SSF50985">
    <property type="entry name" value="RCC1/BLIP-II"/>
    <property type="match status" value="1"/>
</dbReference>
<dbReference type="PANTHER" id="PTHR45982:SF1">
    <property type="entry name" value="REGULATOR OF CHROMOSOME CONDENSATION"/>
    <property type="match status" value="1"/>
</dbReference>
<dbReference type="Proteomes" id="UP001150062">
    <property type="component" value="Unassembled WGS sequence"/>
</dbReference>
<dbReference type="PROSITE" id="PS50012">
    <property type="entry name" value="RCC1_3"/>
    <property type="match status" value="2"/>
</dbReference>
<dbReference type="EMBL" id="JAOAOG010000288">
    <property type="protein sequence ID" value="KAJ6232748.1"/>
    <property type="molecule type" value="Genomic_DNA"/>
</dbReference>
<proteinExistence type="predicted"/>
<dbReference type="InterPro" id="IPR000408">
    <property type="entry name" value="Reg_chr_condens"/>
</dbReference>
<feature type="repeat" description="RCC1" evidence="1">
    <location>
        <begin position="205"/>
        <end position="256"/>
    </location>
</feature>
<dbReference type="Gene3D" id="2.130.10.30">
    <property type="entry name" value="Regulator of chromosome condensation 1/beta-lactamase-inhibitor protein II"/>
    <property type="match status" value="1"/>
</dbReference>
<evidence type="ECO:0000256" key="1">
    <source>
        <dbReference type="PROSITE-ProRule" id="PRU00235"/>
    </source>
</evidence>
<feature type="repeat" description="RCC1" evidence="1">
    <location>
        <begin position="96"/>
        <end position="153"/>
    </location>
</feature>
<organism evidence="2 3">
    <name type="scientific">Anaeramoeba flamelloides</name>
    <dbReference type="NCBI Taxonomy" id="1746091"/>
    <lineage>
        <taxon>Eukaryota</taxon>
        <taxon>Metamonada</taxon>
        <taxon>Anaeramoebidae</taxon>
        <taxon>Anaeramoeba</taxon>
    </lineage>
</organism>
<sequence>MSVKIFGLNDGYGLGVSTTEGWINELTVSEALSNGTEYLKIIRGYETSTVALSPEGELFVLMYDETVLEPIEKEEEKFVDISCGFNHFLAVNKEQNKVYSWCYDQTGCQFGQLGHNNTDKVDQPTEITFFTKLGIKIKQICCSAYSSFVLLENNDLYAFGFNLHSDLGFSDKKSKQLLPIKVISNCQKVFNSGFSRHSFYLDTQNKLWGFGFNGNGQFGTGNLKHLTIPTQIGFFDQKEISNVLTNTCSSVVLLKNGNLFSAGFAGTNGFSTASEVFQQIEIPKIKKIYGGYYYTICLSTENELYAFGYSDSYYYKYQQNGVVIKIPFTFKNKNFKIFCGGATVSCFIVEN</sequence>
<dbReference type="InterPro" id="IPR009091">
    <property type="entry name" value="RCC1/BLIP-II"/>
</dbReference>
<evidence type="ECO:0000313" key="3">
    <source>
        <dbReference type="Proteomes" id="UP001150062"/>
    </source>
</evidence>
<comment type="caution">
    <text evidence="2">The sequence shown here is derived from an EMBL/GenBank/DDBJ whole genome shotgun (WGS) entry which is preliminary data.</text>
</comment>
<reference evidence="2" key="1">
    <citation type="submission" date="2022-08" db="EMBL/GenBank/DDBJ databases">
        <title>Novel sulfate-reducing endosymbionts in the free-living metamonad Anaeramoeba.</title>
        <authorList>
            <person name="Jerlstrom-Hultqvist J."/>
            <person name="Cepicka I."/>
            <person name="Gallot-Lavallee L."/>
            <person name="Salas-Leiva D."/>
            <person name="Curtis B.A."/>
            <person name="Zahonova K."/>
            <person name="Pipaliya S."/>
            <person name="Dacks J."/>
            <person name="Roger A.J."/>
        </authorList>
    </citation>
    <scope>NUCLEOTIDE SEQUENCE</scope>
    <source>
        <strain evidence="2">Schooner1</strain>
    </source>
</reference>